<evidence type="ECO:0000313" key="2">
    <source>
        <dbReference type="Proteomes" id="UP000251241"/>
    </source>
</evidence>
<name>A0A2X2J0Q6_SPHMU</name>
<organism evidence="1 2">
    <name type="scientific">Sphingobacterium multivorum</name>
    <dbReference type="NCBI Taxonomy" id="28454"/>
    <lineage>
        <taxon>Bacteria</taxon>
        <taxon>Pseudomonadati</taxon>
        <taxon>Bacteroidota</taxon>
        <taxon>Sphingobacteriia</taxon>
        <taxon>Sphingobacteriales</taxon>
        <taxon>Sphingobacteriaceae</taxon>
        <taxon>Sphingobacterium</taxon>
    </lineage>
</organism>
<dbReference type="InterPro" id="IPR029058">
    <property type="entry name" value="AB_hydrolase_fold"/>
</dbReference>
<dbReference type="Gene3D" id="3.40.50.1820">
    <property type="entry name" value="alpha/beta hydrolase"/>
    <property type="match status" value="1"/>
</dbReference>
<gene>
    <name evidence="1" type="ORF">NCTC11343_01680</name>
</gene>
<protein>
    <recommendedName>
        <fullName evidence="3">Alpha/beta hydrolase</fullName>
    </recommendedName>
</protein>
<dbReference type="GeneID" id="97181462"/>
<dbReference type="EMBL" id="UAUU01000006">
    <property type="protein sequence ID" value="SPZ85123.1"/>
    <property type="molecule type" value="Genomic_DNA"/>
</dbReference>
<dbReference type="Proteomes" id="UP000251241">
    <property type="component" value="Unassembled WGS sequence"/>
</dbReference>
<evidence type="ECO:0000313" key="1">
    <source>
        <dbReference type="EMBL" id="SPZ85123.1"/>
    </source>
</evidence>
<sequence>MKITATKIYVISGLGVDQRVFSKIDSGSLDLTYLDWITPSPNEPLSIYAKRISTKITAKNPILVGLSFGGMLAIEIAKIIETKQIILLASAKGRHELPKLYRLAGRLKINKLVPSPLLKFHCFLSDYFFGIRNKEDSRLLKQILYDTDPIFMNWAIHQILQWKNNSVPDNLIHIHGSRDHIIPIKNVKPNFIIRGAGHFMTVTHAQEVEKLLQEICL</sequence>
<proteinExistence type="predicted"/>
<reference evidence="1 2" key="1">
    <citation type="submission" date="2018-06" db="EMBL/GenBank/DDBJ databases">
        <authorList>
            <consortium name="Pathogen Informatics"/>
            <person name="Doyle S."/>
        </authorList>
    </citation>
    <scope>NUCLEOTIDE SEQUENCE [LARGE SCALE GENOMIC DNA]</scope>
    <source>
        <strain evidence="1 2">NCTC11343</strain>
    </source>
</reference>
<dbReference type="AlphaFoldDB" id="A0A2X2J0Q6"/>
<dbReference type="RefSeq" id="WP_112374355.1">
    <property type="nucleotide sequence ID" value="NZ_CP069793.1"/>
</dbReference>
<evidence type="ECO:0008006" key="3">
    <source>
        <dbReference type="Google" id="ProtNLM"/>
    </source>
</evidence>
<dbReference type="SUPFAM" id="SSF53474">
    <property type="entry name" value="alpha/beta-Hydrolases"/>
    <property type="match status" value="1"/>
</dbReference>
<accession>A0A2X2J0Q6</accession>